<keyword evidence="2" id="KW-1185">Reference proteome</keyword>
<accession>A0ACB8UHU4</accession>
<evidence type="ECO:0000313" key="2">
    <source>
        <dbReference type="Proteomes" id="UP001055072"/>
    </source>
</evidence>
<gene>
    <name evidence="1" type="ORF">BDY19DRAFT_902386</name>
</gene>
<evidence type="ECO:0000313" key="1">
    <source>
        <dbReference type="EMBL" id="KAI0093624.1"/>
    </source>
</evidence>
<organism evidence="1 2">
    <name type="scientific">Irpex rosettiformis</name>
    <dbReference type="NCBI Taxonomy" id="378272"/>
    <lineage>
        <taxon>Eukaryota</taxon>
        <taxon>Fungi</taxon>
        <taxon>Dikarya</taxon>
        <taxon>Basidiomycota</taxon>
        <taxon>Agaricomycotina</taxon>
        <taxon>Agaricomycetes</taxon>
        <taxon>Polyporales</taxon>
        <taxon>Irpicaceae</taxon>
        <taxon>Irpex</taxon>
    </lineage>
</organism>
<reference evidence="1" key="1">
    <citation type="journal article" date="2021" name="Environ. Microbiol.">
        <title>Gene family expansions and transcriptome signatures uncover fungal adaptations to wood decay.</title>
        <authorList>
            <person name="Hage H."/>
            <person name="Miyauchi S."/>
            <person name="Viragh M."/>
            <person name="Drula E."/>
            <person name="Min B."/>
            <person name="Chaduli D."/>
            <person name="Navarro D."/>
            <person name="Favel A."/>
            <person name="Norest M."/>
            <person name="Lesage-Meessen L."/>
            <person name="Balint B."/>
            <person name="Merenyi Z."/>
            <person name="de Eugenio L."/>
            <person name="Morin E."/>
            <person name="Martinez A.T."/>
            <person name="Baldrian P."/>
            <person name="Stursova M."/>
            <person name="Martinez M.J."/>
            <person name="Novotny C."/>
            <person name="Magnuson J.K."/>
            <person name="Spatafora J.W."/>
            <person name="Maurice S."/>
            <person name="Pangilinan J."/>
            <person name="Andreopoulos W."/>
            <person name="LaButti K."/>
            <person name="Hundley H."/>
            <person name="Na H."/>
            <person name="Kuo A."/>
            <person name="Barry K."/>
            <person name="Lipzen A."/>
            <person name="Henrissat B."/>
            <person name="Riley R."/>
            <person name="Ahrendt S."/>
            <person name="Nagy L.G."/>
            <person name="Grigoriev I.V."/>
            <person name="Martin F."/>
            <person name="Rosso M.N."/>
        </authorList>
    </citation>
    <scope>NUCLEOTIDE SEQUENCE</scope>
    <source>
        <strain evidence="1">CBS 384.51</strain>
    </source>
</reference>
<sequence>MSKLSTSDIIARGEYLEPDFNPASLTIPHLLGILGYHGVNYPSQHSKAKLVQLFNDEIKAHSERFKKERLSRQNSQASDEGIKDGITGEALNGGRKAPRTRAASRRASSQLSDAPGPAPPRLDPVKRRRSTAEPELGPPRRRRVAKPVEEILAEDSEPEVVVPVRKVGRPRKETQAGTEARRAAETNATEDVDSGWEDNNIFQSGAESSSPIRPSPTKPRTRRSTAAPRKSSRKSASVPPQFSPPASPTKQEARKPRSTRQSSVKPPESTFEPDLPPEATLENRLRSLRRKTGLVLDVVSPRKADKGVIEVPSDLEDVEPTKFQEVAAVSEDATAQAGPSNVVLEKIREASVEVIEETKGEEVAEEDLPHEELPDIQEESQENASQVEHDEYVEDEQTAAVAKRIAEGGQPVRRKNQKSQRTSNTLKFFLALITMATLTSVYNYKIESAPIGFCETGTKSNEVLETLRTRRAAILACNHENRTLLWTGLQPDGTQSAHVPTPTPSPGDSQESQLVDSEQCPMLPLLPIPVPDECAPCPANAICTPKAMTCETGYLLQPHPLLFFLSPAGSPNARDHAARNTYTLPAYEPLGSSIDKSVSHLAYAALSAALDGVPGLGPVAFAPRCVEDPKRKRHIGALGKAVEAMLAAERGRRLCAGVGWKQEPGTVAEEAKKWGVEVETLKDTLRRKTSPNMVHTFEDTWNEAIQQLLVWGGVFIGEDESELTSQSSGKRYLAHRTPQMDMACTVTVKARETWDEWRKQVFAFLTLLGTIVYVRHQRAQKAIENERVAVLAQSALNLLRSQELAHYTDPVTAPHAYLPSLQLRDLILQDEPSIRARRRLWAGVERVVEENTNIRTNLEEVEGGNEERVWRWVGSAGAGKSLVQGPADELEQEGEEEVDVTTI</sequence>
<comment type="caution">
    <text evidence="1">The sequence shown here is derived from an EMBL/GenBank/DDBJ whole genome shotgun (WGS) entry which is preliminary data.</text>
</comment>
<name>A0ACB8UHU4_9APHY</name>
<protein>
    <submittedName>
        <fullName evidence="1">Man1-Src1p-C-terminal domain-containing protein</fullName>
    </submittedName>
</protein>
<dbReference type="Proteomes" id="UP001055072">
    <property type="component" value="Unassembled WGS sequence"/>
</dbReference>
<dbReference type="EMBL" id="MU274901">
    <property type="protein sequence ID" value="KAI0093624.1"/>
    <property type="molecule type" value="Genomic_DNA"/>
</dbReference>
<proteinExistence type="predicted"/>